<evidence type="ECO:0000256" key="2">
    <source>
        <dbReference type="ARBA" id="ARBA00022695"/>
    </source>
</evidence>
<sequence>MKAMIFAAGRGERMRPLTDGCPKPLLQVGGKPLIVWTIEALARAGLTEIVINHAWLGEQIEAALGDGSRFGVRLAYSAEGEALETAGGIAQALPLLREGTGGDGEIGDGGADDGTGRDGRGEIFVAVSGDIYCDYDFRALLPRAAAMAASPEPRMHLVMVPNPPFHPEGDFALGADGKLSLPGEAPLAEGAARLTFGNIGLYDTRTFAGIAPGQKVPMTPFYRAAIAAGLATGERFAGRWENVGTPAQLAALDAALSR</sequence>
<evidence type="ECO:0000313" key="4">
    <source>
        <dbReference type="EMBL" id="KAA6123783.1"/>
    </source>
</evidence>
<accession>A0A5M8AK38</accession>
<dbReference type="GO" id="GO:0016779">
    <property type="term" value="F:nucleotidyltransferase activity"/>
    <property type="evidence" value="ECO:0007669"/>
    <property type="project" value="UniProtKB-KW"/>
</dbReference>
<comment type="caution">
    <text evidence="4">The sequence shown here is derived from an EMBL/GenBank/DDBJ whole genome shotgun (WGS) entry which is preliminary data.</text>
</comment>
<dbReference type="SUPFAM" id="SSF53448">
    <property type="entry name" value="Nucleotide-diphospho-sugar transferases"/>
    <property type="match status" value="1"/>
</dbReference>
<dbReference type="InterPro" id="IPR029044">
    <property type="entry name" value="Nucleotide-diphossugar_trans"/>
</dbReference>
<protein>
    <submittedName>
        <fullName evidence="4">Nucleotidyltransferase family protein</fullName>
    </submittedName>
</protein>
<dbReference type="Pfam" id="PF00483">
    <property type="entry name" value="NTP_transferase"/>
    <property type="match status" value="1"/>
</dbReference>
<evidence type="ECO:0000313" key="5">
    <source>
        <dbReference type="Proteomes" id="UP000324324"/>
    </source>
</evidence>
<reference evidence="4 5" key="1">
    <citation type="submission" date="2019-09" db="EMBL/GenBank/DDBJ databases">
        <title>Isolation of a novel species in the genus Cupriavidus from patients with sepsis using whole genome sequencing.</title>
        <authorList>
            <person name="Kweon O.J."/>
            <person name="Lee M.-K."/>
        </authorList>
    </citation>
    <scope>NUCLEOTIDE SEQUENCE [LARGE SCALE GENOMIC DNA]</scope>
    <source>
        <strain evidence="4 5">MKL-01</strain>
    </source>
</reference>
<gene>
    <name evidence="4" type="ORF">F1599_12660</name>
</gene>
<dbReference type="PANTHER" id="PTHR43584:SF8">
    <property type="entry name" value="N-ACETYLMURAMATE ALPHA-1-PHOSPHATE URIDYLYLTRANSFERASE"/>
    <property type="match status" value="1"/>
</dbReference>
<evidence type="ECO:0000259" key="3">
    <source>
        <dbReference type="Pfam" id="PF00483"/>
    </source>
</evidence>
<dbReference type="CDD" id="cd06422">
    <property type="entry name" value="NTP_transferase_like_1"/>
    <property type="match status" value="1"/>
</dbReference>
<dbReference type="InterPro" id="IPR005835">
    <property type="entry name" value="NTP_transferase_dom"/>
</dbReference>
<evidence type="ECO:0000256" key="1">
    <source>
        <dbReference type="ARBA" id="ARBA00022679"/>
    </source>
</evidence>
<proteinExistence type="predicted"/>
<keyword evidence="2" id="KW-0548">Nucleotidyltransferase</keyword>
<keyword evidence="5" id="KW-1185">Reference proteome</keyword>
<feature type="domain" description="Nucleotidyl transferase" evidence="3">
    <location>
        <begin position="2"/>
        <end position="149"/>
    </location>
</feature>
<dbReference type="EMBL" id="VWRN01000034">
    <property type="protein sequence ID" value="KAA6123783.1"/>
    <property type="molecule type" value="Genomic_DNA"/>
</dbReference>
<dbReference type="PANTHER" id="PTHR43584">
    <property type="entry name" value="NUCLEOTIDYL TRANSFERASE"/>
    <property type="match status" value="1"/>
</dbReference>
<dbReference type="InterPro" id="IPR050065">
    <property type="entry name" value="GlmU-like"/>
</dbReference>
<organism evidence="4 5">
    <name type="scientific">Cupriavidus cauae</name>
    <dbReference type="NCBI Taxonomy" id="2608999"/>
    <lineage>
        <taxon>Bacteria</taxon>
        <taxon>Pseudomonadati</taxon>
        <taxon>Pseudomonadota</taxon>
        <taxon>Betaproteobacteria</taxon>
        <taxon>Burkholderiales</taxon>
        <taxon>Burkholderiaceae</taxon>
        <taxon>Cupriavidus</taxon>
    </lineage>
</organism>
<dbReference type="Proteomes" id="UP000324324">
    <property type="component" value="Unassembled WGS sequence"/>
</dbReference>
<dbReference type="RefSeq" id="WP_149316782.1">
    <property type="nucleotide sequence ID" value="NZ_VWRN01000034.1"/>
</dbReference>
<name>A0A5M8AK38_9BURK</name>
<keyword evidence="1 4" id="KW-0808">Transferase</keyword>
<dbReference type="AlphaFoldDB" id="A0A5M8AK38"/>
<dbReference type="Gene3D" id="3.90.550.10">
    <property type="entry name" value="Spore Coat Polysaccharide Biosynthesis Protein SpsA, Chain A"/>
    <property type="match status" value="1"/>
</dbReference>